<keyword evidence="2" id="KW-0812">Transmembrane</keyword>
<accession>A0A2G1WBJ7</accession>
<keyword evidence="2" id="KW-1133">Transmembrane helix</keyword>
<protein>
    <submittedName>
        <fullName evidence="3">Adenylate cyclase</fullName>
    </submittedName>
</protein>
<dbReference type="RefSeq" id="WP_099259291.1">
    <property type="nucleotide sequence ID" value="NZ_NIZW01000002.1"/>
</dbReference>
<dbReference type="GO" id="GO:0031146">
    <property type="term" value="P:SCF-dependent proteasomal ubiquitin-dependent protein catabolic process"/>
    <property type="evidence" value="ECO:0007669"/>
    <property type="project" value="TreeGrafter"/>
</dbReference>
<organism evidence="3 4">
    <name type="scientific">Rhodopirellula bahusiensis</name>
    <dbReference type="NCBI Taxonomy" id="2014065"/>
    <lineage>
        <taxon>Bacteria</taxon>
        <taxon>Pseudomonadati</taxon>
        <taxon>Planctomycetota</taxon>
        <taxon>Planctomycetia</taxon>
        <taxon>Pirellulales</taxon>
        <taxon>Pirellulaceae</taxon>
        <taxon>Rhodopirellula</taxon>
    </lineage>
</organism>
<dbReference type="SUPFAM" id="SSF52058">
    <property type="entry name" value="L domain-like"/>
    <property type="match status" value="1"/>
</dbReference>
<keyword evidence="4" id="KW-1185">Reference proteome</keyword>
<keyword evidence="2" id="KW-0472">Membrane</keyword>
<reference evidence="3 4" key="1">
    <citation type="submission" date="2017-06" db="EMBL/GenBank/DDBJ databases">
        <title>Description of Rhodopirellula bahusiensis sp. nov.</title>
        <authorList>
            <person name="Kizina J."/>
            <person name="Harder J."/>
        </authorList>
    </citation>
    <scope>NUCLEOTIDE SEQUENCE [LARGE SCALE GENOMIC DNA]</scope>
    <source>
        <strain evidence="3 4">SWK21</strain>
    </source>
</reference>
<dbReference type="GO" id="GO:0019005">
    <property type="term" value="C:SCF ubiquitin ligase complex"/>
    <property type="evidence" value="ECO:0007669"/>
    <property type="project" value="TreeGrafter"/>
</dbReference>
<dbReference type="Proteomes" id="UP000225740">
    <property type="component" value="Unassembled WGS sequence"/>
</dbReference>
<dbReference type="AlphaFoldDB" id="A0A2G1WBJ7"/>
<sequence>MNKLQAKRASLKPTHRQWIRTIATLVILGTLLGIAWKPRLVSENYLRDAANVMVTDSELPPIGRQASDVLAEEVTYPKANSPRHRWYIGGFPLDAYQARLSQNEGVDGLERWSTFGLGLWIDLWFCIGVLALAGIAAYHVRPGQSPWNVLWSPKVSGNSRYRRTVVGIASVGLVVTAAHFYLTQRRLNAFEKESMVTMVRSTNHPMVARLPLAFRGPWTHAFQVQCPPNSNMKSINWSDYPSLDFVSLHGEIAPETLKAIQKNPWVTGLRWSSVPSVESANAVLEQLPSLRSVSLSFRHSDQNAEQPSDAKLRVQSLSHLASLSLRRVHASAICTEELLAPSLSTLEIQTIGPTVDSWVFEDANNLQSLSFRHLRQNRETNPDELKMTVRLLPALTELSIDGGIPIDLSLLDLPRLTKLNGVESHSMHQGQPEREDGYVAWVSSLKMSGLSSLSHLELAGENFDEWEVEECPRLHDVRIRRPAVGGYGRFRRSMRGWEAPPQFVGARLYAAIASGPAPRPQKSPKGLMAWAVSLPSLRTLTFDQMNLTTCELSKLQSCSFLKSLKLDHCQLDPRQLEELRVVSTLRELSVSGVDVDAEVIPQLLAMHNNWEVLELPWEELDEIRIIDQRQLKRAFGTRTLRAKHVELVNLESLVSRLRVAPGAETVRVVNLPSLTEISIRRPKTNHIEISGVPNLLSFTLERGVLDSSSLGSLTQCRQLHSLILPGSHYPEGLAKHFLCWPGLQELNAIGTPLRDEDLQDLPSLKNLRRLRLDDTALTEKGVLTLAHCDRLQSVSLVGLDLSGTAFEPLAALAWLMELSVNESISLSDALQAIRLSPEEWAAGNYNPRVAGSWSNGFKAGAGRVKDLFRGGPQRGRRPRWASNEEKGSNESMDSQPKNRTTDAT</sequence>
<evidence type="ECO:0000256" key="1">
    <source>
        <dbReference type="SAM" id="MobiDB-lite"/>
    </source>
</evidence>
<dbReference type="PANTHER" id="PTHR13318:SF190">
    <property type="entry name" value="PARTNER OF PAIRED, ISOFORM B"/>
    <property type="match status" value="1"/>
</dbReference>
<dbReference type="PANTHER" id="PTHR13318">
    <property type="entry name" value="PARTNER OF PAIRED, ISOFORM B-RELATED"/>
    <property type="match status" value="1"/>
</dbReference>
<proteinExistence type="predicted"/>
<evidence type="ECO:0000313" key="4">
    <source>
        <dbReference type="Proteomes" id="UP000225740"/>
    </source>
</evidence>
<comment type="caution">
    <text evidence="3">The sequence shown here is derived from an EMBL/GenBank/DDBJ whole genome shotgun (WGS) entry which is preliminary data.</text>
</comment>
<dbReference type="EMBL" id="NIZW01000002">
    <property type="protein sequence ID" value="PHQ36391.1"/>
    <property type="molecule type" value="Genomic_DNA"/>
</dbReference>
<gene>
    <name evidence="3" type="ORF">CEE69_03030</name>
</gene>
<feature type="compositionally biased region" description="Polar residues" evidence="1">
    <location>
        <begin position="889"/>
        <end position="904"/>
    </location>
</feature>
<feature type="transmembrane region" description="Helical" evidence="2">
    <location>
        <begin position="161"/>
        <end position="182"/>
    </location>
</feature>
<evidence type="ECO:0000313" key="3">
    <source>
        <dbReference type="EMBL" id="PHQ36391.1"/>
    </source>
</evidence>
<name>A0A2G1WBJ7_9BACT</name>
<dbReference type="OrthoDB" id="224851at2"/>
<evidence type="ECO:0000256" key="2">
    <source>
        <dbReference type="SAM" id="Phobius"/>
    </source>
</evidence>
<dbReference type="SUPFAM" id="SSF52047">
    <property type="entry name" value="RNI-like"/>
    <property type="match status" value="1"/>
</dbReference>
<dbReference type="GeneID" id="90607239"/>
<dbReference type="InterPro" id="IPR032675">
    <property type="entry name" value="LRR_dom_sf"/>
</dbReference>
<feature type="transmembrane region" description="Helical" evidence="2">
    <location>
        <begin position="117"/>
        <end position="140"/>
    </location>
</feature>
<feature type="transmembrane region" description="Helical" evidence="2">
    <location>
        <begin position="18"/>
        <end position="36"/>
    </location>
</feature>
<dbReference type="Gene3D" id="3.80.10.10">
    <property type="entry name" value="Ribonuclease Inhibitor"/>
    <property type="match status" value="3"/>
</dbReference>
<feature type="region of interest" description="Disordered" evidence="1">
    <location>
        <begin position="864"/>
        <end position="904"/>
    </location>
</feature>